<evidence type="ECO:0000259" key="5">
    <source>
        <dbReference type="Pfam" id="PF00814"/>
    </source>
</evidence>
<dbReference type="InterPro" id="IPR022496">
    <property type="entry name" value="T6A_TsaB"/>
</dbReference>
<dbReference type="InterPro" id="IPR000905">
    <property type="entry name" value="Gcp-like_dom"/>
</dbReference>
<evidence type="ECO:0000256" key="4">
    <source>
        <dbReference type="SAM" id="MobiDB-lite"/>
    </source>
</evidence>
<gene>
    <name evidence="6" type="primary">tsaB</name>
    <name evidence="6" type="ORF">ACFFGH_23330</name>
</gene>
<keyword evidence="6" id="KW-0808">Transferase</keyword>
<feature type="region of interest" description="Disordered" evidence="4">
    <location>
        <begin position="182"/>
        <end position="202"/>
    </location>
</feature>
<evidence type="ECO:0000256" key="1">
    <source>
        <dbReference type="ARBA" id="ARBA00010493"/>
    </source>
</evidence>
<evidence type="ECO:0000256" key="3">
    <source>
        <dbReference type="ARBA" id="ARBA00032446"/>
    </source>
</evidence>
<dbReference type="Gene3D" id="3.30.420.40">
    <property type="match status" value="2"/>
</dbReference>
<evidence type="ECO:0000313" key="7">
    <source>
        <dbReference type="Proteomes" id="UP001589896"/>
    </source>
</evidence>
<dbReference type="SUPFAM" id="SSF53067">
    <property type="entry name" value="Actin-like ATPase domain"/>
    <property type="match status" value="2"/>
</dbReference>
<dbReference type="GO" id="GO:0061711">
    <property type="term" value="F:tRNA N(6)-L-threonylcarbamoyladenine synthase activity"/>
    <property type="evidence" value="ECO:0007669"/>
    <property type="project" value="UniProtKB-EC"/>
</dbReference>
<dbReference type="PANTHER" id="PTHR11735">
    <property type="entry name" value="TRNA N6-ADENOSINE THREONYLCARBAMOYLTRANSFERASE"/>
    <property type="match status" value="1"/>
</dbReference>
<feature type="region of interest" description="Disordered" evidence="4">
    <location>
        <begin position="124"/>
        <end position="147"/>
    </location>
</feature>
<dbReference type="PANTHER" id="PTHR11735:SF11">
    <property type="entry name" value="TRNA THREONYLCARBAMOYLADENOSINE BIOSYNTHESIS PROTEIN TSAB"/>
    <property type="match status" value="1"/>
</dbReference>
<keyword evidence="7" id="KW-1185">Reference proteome</keyword>
<organism evidence="6 7">
    <name type="scientific">Lysobacter korlensis</name>
    <dbReference type="NCBI Taxonomy" id="553636"/>
    <lineage>
        <taxon>Bacteria</taxon>
        <taxon>Pseudomonadati</taxon>
        <taxon>Pseudomonadota</taxon>
        <taxon>Gammaproteobacteria</taxon>
        <taxon>Lysobacterales</taxon>
        <taxon>Lysobacteraceae</taxon>
        <taxon>Lysobacter</taxon>
    </lineage>
</organism>
<proteinExistence type="inferred from homology"/>
<comment type="caution">
    <text evidence="6">The sequence shown here is derived from an EMBL/GenBank/DDBJ whole genome shotgun (WGS) entry which is preliminary data.</text>
</comment>
<feature type="compositionally biased region" description="Polar residues" evidence="4">
    <location>
        <begin position="189"/>
        <end position="202"/>
    </location>
</feature>
<feature type="domain" description="Gcp-like" evidence="5">
    <location>
        <begin position="31"/>
        <end position="122"/>
    </location>
</feature>
<keyword evidence="6" id="KW-0012">Acyltransferase</keyword>
<accession>A0ABV6RY23</accession>
<dbReference type="Proteomes" id="UP001589896">
    <property type="component" value="Unassembled WGS sequence"/>
</dbReference>
<dbReference type="Pfam" id="PF00814">
    <property type="entry name" value="TsaD"/>
    <property type="match status" value="1"/>
</dbReference>
<dbReference type="InterPro" id="IPR043129">
    <property type="entry name" value="ATPase_NBD"/>
</dbReference>
<dbReference type="NCBIfam" id="TIGR03725">
    <property type="entry name" value="T6A_YeaZ"/>
    <property type="match status" value="1"/>
</dbReference>
<reference evidence="6 7" key="1">
    <citation type="submission" date="2024-09" db="EMBL/GenBank/DDBJ databases">
        <authorList>
            <person name="Sun Q."/>
            <person name="Mori K."/>
        </authorList>
    </citation>
    <scope>NUCLEOTIDE SEQUENCE [LARGE SCALE GENOMIC DNA]</scope>
    <source>
        <strain evidence="6 7">KCTC 23076</strain>
    </source>
</reference>
<dbReference type="EMBL" id="JBHLTG010000006">
    <property type="protein sequence ID" value="MFC0680773.1"/>
    <property type="molecule type" value="Genomic_DNA"/>
</dbReference>
<evidence type="ECO:0000256" key="2">
    <source>
        <dbReference type="ARBA" id="ARBA00019012"/>
    </source>
</evidence>
<sequence>MLLAIDTSAGTSVAVVDRDRGVLSEHSVEDTRRHAEVIGDLIERALRDAGISARKLSGVAVGMGPGPFTGLRVGIAAARAFAFGAGKPVVPVVSHDAVAFGRVTPVTVVTDARRREVYWSSYDSPDAAGLPRRDRGPSLAAPDEVPADRERVDARWVSAASVGLLAEALYAAGRPFAPDEPLYLRSPDVTMSTTNASGRRVT</sequence>
<dbReference type="RefSeq" id="WP_386672812.1">
    <property type="nucleotide sequence ID" value="NZ_JBHLTG010000006.1"/>
</dbReference>
<protein>
    <recommendedName>
        <fullName evidence="2">tRNA threonylcarbamoyladenosine biosynthesis protein TsaB</fullName>
    </recommendedName>
    <alternativeName>
        <fullName evidence="3">t(6)A37 threonylcarbamoyladenosine biosynthesis protein TsaB</fullName>
    </alternativeName>
</protein>
<comment type="similarity">
    <text evidence="1">Belongs to the KAE1 / TsaD family. TsaB subfamily.</text>
</comment>
<name>A0ABV6RY23_9GAMM</name>
<evidence type="ECO:0000313" key="6">
    <source>
        <dbReference type="EMBL" id="MFC0680773.1"/>
    </source>
</evidence>